<feature type="transmembrane region" description="Helical" evidence="1">
    <location>
        <begin position="176"/>
        <end position="197"/>
    </location>
</feature>
<keyword evidence="1" id="KW-0812">Transmembrane</keyword>
<sequence>MGISMIVFSLILLMFFAYRGYSIIFIAPIFAVVAAIGSGHASMPVYSEIYMTKAAEYIKTYYPVFLLGAVFAKIMEQGGLAAAVADKIVSALGRDKAILAVLLGCGVLTYGGLSVFVVAFVMYPFAAILFKQADIPKRLLPGLLWMGIFTYSMVAIPGTPQIQNIIPTSFFGTSTWSAPVLGLIGAVLYFGLAWGWISYRHKKLKAKGEGYGHHVLNEPEESREALPDWRLSSLPLLLVIVLNLLISNPFHWDWAYHWDPESLDSFIPLHLSLLAGGVDKVQAIWSINAALIVSSIVAAIIGRRRLRLKGGLSKPINTGAIGSTTAILNVASGYAYGCVIAALPAFTIIKEALLGLHLGDGPLMSAIVTTGIMTGVTGSSSGGMTIALGMLGQEWLAWAQQIGMSADVLHRIICMASECIDTVPQSGALVTLLAVCGLTHRESYYDVVILTLLKTLVVFACLGVYLMTGIE</sequence>
<dbReference type="AlphaFoldDB" id="A0A173YQD4"/>
<feature type="transmembrane region" description="Helical" evidence="1">
    <location>
        <begin position="447"/>
        <end position="468"/>
    </location>
</feature>
<feature type="transmembrane region" description="Helical" evidence="1">
    <location>
        <begin position="6"/>
        <end position="39"/>
    </location>
</feature>
<proteinExistence type="predicted"/>
<feature type="transmembrane region" description="Helical" evidence="1">
    <location>
        <begin position="97"/>
        <end position="126"/>
    </location>
</feature>
<reference evidence="2 3" key="1">
    <citation type="submission" date="2015-09" db="EMBL/GenBank/DDBJ databases">
        <authorList>
            <consortium name="Pathogen Informatics"/>
        </authorList>
    </citation>
    <scope>NUCLEOTIDE SEQUENCE [LARGE SCALE GENOMIC DNA]</scope>
    <source>
        <strain evidence="2 3">2789STDY5608828</strain>
    </source>
</reference>
<evidence type="ECO:0000313" key="3">
    <source>
        <dbReference type="Proteomes" id="UP000095546"/>
    </source>
</evidence>
<accession>A0A173YQD4</accession>
<dbReference type="RefSeq" id="WP_036375839.1">
    <property type="nucleotide sequence ID" value="NZ_CABIWZ010000005.1"/>
</dbReference>
<dbReference type="PANTHER" id="PTHR30354">
    <property type="entry name" value="GNT FAMILY GLUCONATE TRANSPORTER"/>
    <property type="match status" value="1"/>
</dbReference>
<dbReference type="eggNOG" id="COG2610">
    <property type="taxonomic scope" value="Bacteria"/>
</dbReference>
<dbReference type="PANTHER" id="PTHR30354:SF7">
    <property type="entry name" value="BLL7963 PROTEIN"/>
    <property type="match status" value="1"/>
</dbReference>
<dbReference type="InterPro" id="IPR003474">
    <property type="entry name" value="Glcn_transporter"/>
</dbReference>
<gene>
    <name evidence="2" type="ORF">ERS852385_01012</name>
</gene>
<dbReference type="EMBL" id="CYYU01000005">
    <property type="protein sequence ID" value="CUN65507.1"/>
    <property type="molecule type" value="Genomic_DNA"/>
</dbReference>
<keyword evidence="1" id="KW-0472">Membrane</keyword>
<feature type="transmembrane region" description="Helical" evidence="1">
    <location>
        <begin position="138"/>
        <end position="156"/>
    </location>
</feature>
<dbReference type="Proteomes" id="UP000095546">
    <property type="component" value="Unassembled WGS sequence"/>
</dbReference>
<organism evidence="2 3">
    <name type="scientific">Mitsuokella jalaludinii</name>
    <dbReference type="NCBI Taxonomy" id="187979"/>
    <lineage>
        <taxon>Bacteria</taxon>
        <taxon>Bacillati</taxon>
        <taxon>Bacillota</taxon>
        <taxon>Negativicutes</taxon>
        <taxon>Selenomonadales</taxon>
        <taxon>Selenomonadaceae</taxon>
        <taxon>Mitsuokella</taxon>
    </lineage>
</organism>
<dbReference type="STRING" id="187979.ERS852385_01012"/>
<dbReference type="GeneID" id="83710412"/>
<feature type="transmembrane region" description="Helical" evidence="1">
    <location>
        <begin position="233"/>
        <end position="252"/>
    </location>
</feature>
<protein>
    <submittedName>
        <fullName evidence="2">H+/gluconate symporter and related permeases</fullName>
    </submittedName>
</protein>
<dbReference type="GO" id="GO:0015128">
    <property type="term" value="F:gluconate transmembrane transporter activity"/>
    <property type="evidence" value="ECO:0007669"/>
    <property type="project" value="InterPro"/>
</dbReference>
<evidence type="ECO:0000313" key="2">
    <source>
        <dbReference type="EMBL" id="CUN65507.1"/>
    </source>
</evidence>
<dbReference type="OrthoDB" id="86125at2"/>
<evidence type="ECO:0000256" key="1">
    <source>
        <dbReference type="SAM" id="Phobius"/>
    </source>
</evidence>
<keyword evidence="3" id="KW-1185">Reference proteome</keyword>
<dbReference type="GO" id="GO:0005886">
    <property type="term" value="C:plasma membrane"/>
    <property type="evidence" value="ECO:0007669"/>
    <property type="project" value="TreeGrafter"/>
</dbReference>
<keyword evidence="1" id="KW-1133">Transmembrane helix</keyword>
<feature type="transmembrane region" description="Helical" evidence="1">
    <location>
        <begin position="283"/>
        <end position="302"/>
    </location>
</feature>
<feature type="transmembrane region" description="Helical" evidence="1">
    <location>
        <begin position="60"/>
        <end position="85"/>
    </location>
</feature>
<name>A0A173YQD4_9FIRM</name>